<dbReference type="VEuPathDB" id="FungiDB:PHYBLDRAFT_181310"/>
<keyword evidence="1 4" id="KW-0479">Metal-binding</keyword>
<dbReference type="InParanoid" id="A0A163AIB0"/>
<organism evidence="7 8">
    <name type="scientific">Phycomyces blakesleeanus (strain ATCC 8743b / DSM 1359 / FGSC 10004 / NBRC 33097 / NRRL 1555)</name>
    <dbReference type="NCBI Taxonomy" id="763407"/>
    <lineage>
        <taxon>Eukaryota</taxon>
        <taxon>Fungi</taxon>
        <taxon>Fungi incertae sedis</taxon>
        <taxon>Mucoromycota</taxon>
        <taxon>Mucoromycotina</taxon>
        <taxon>Mucoromycetes</taxon>
        <taxon>Mucorales</taxon>
        <taxon>Phycomycetaceae</taxon>
        <taxon>Phycomyces</taxon>
    </lineage>
</organism>
<keyword evidence="8" id="KW-1185">Reference proteome</keyword>
<evidence type="ECO:0000256" key="3">
    <source>
        <dbReference type="ARBA" id="ARBA00023004"/>
    </source>
</evidence>
<dbReference type="OrthoDB" id="3934656at2759"/>
<name>A0A163AIB0_PHYB8</name>
<dbReference type="PROSITE" id="PS00086">
    <property type="entry name" value="CYTOCHROME_P450"/>
    <property type="match status" value="1"/>
</dbReference>
<evidence type="ECO:0000256" key="6">
    <source>
        <dbReference type="SAM" id="Phobius"/>
    </source>
</evidence>
<keyword evidence="6" id="KW-1133">Transmembrane helix</keyword>
<feature type="transmembrane region" description="Helical" evidence="6">
    <location>
        <begin position="14"/>
        <end position="39"/>
    </location>
</feature>
<comment type="similarity">
    <text evidence="5">Belongs to the cytochrome P450 family.</text>
</comment>
<dbReference type="Gene3D" id="1.10.630.10">
    <property type="entry name" value="Cytochrome P450"/>
    <property type="match status" value="1"/>
</dbReference>
<proteinExistence type="inferred from homology"/>
<dbReference type="STRING" id="763407.A0A163AIB0"/>
<keyword evidence="4 5" id="KW-0349">Heme</keyword>
<keyword evidence="2 5" id="KW-0560">Oxidoreductase</keyword>
<keyword evidence="5" id="KW-0503">Monooxygenase</keyword>
<dbReference type="PANTHER" id="PTHR46300:SF11">
    <property type="entry name" value="OXIDOREDUCTASE, PUTATIVE-RELATED"/>
    <property type="match status" value="1"/>
</dbReference>
<dbReference type="Pfam" id="PF00067">
    <property type="entry name" value="p450"/>
    <property type="match status" value="1"/>
</dbReference>
<dbReference type="GO" id="GO:0016705">
    <property type="term" value="F:oxidoreductase activity, acting on paired donors, with incorporation or reduction of molecular oxygen"/>
    <property type="evidence" value="ECO:0007669"/>
    <property type="project" value="InterPro"/>
</dbReference>
<gene>
    <name evidence="7" type="ORF">PHYBLDRAFT_181310</name>
</gene>
<feature type="binding site" description="axial binding residue" evidence="4">
    <location>
        <position position="462"/>
    </location>
    <ligand>
        <name>heme</name>
        <dbReference type="ChEBI" id="CHEBI:30413"/>
    </ligand>
    <ligandPart>
        <name>Fe</name>
        <dbReference type="ChEBI" id="CHEBI:18248"/>
    </ligandPart>
</feature>
<dbReference type="SUPFAM" id="SSF48264">
    <property type="entry name" value="Cytochrome P450"/>
    <property type="match status" value="1"/>
</dbReference>
<evidence type="ECO:0000313" key="8">
    <source>
        <dbReference type="Proteomes" id="UP000077315"/>
    </source>
</evidence>
<evidence type="ECO:0000313" key="7">
    <source>
        <dbReference type="EMBL" id="OAD73671.1"/>
    </source>
</evidence>
<dbReference type="InterPro" id="IPR050364">
    <property type="entry name" value="Cytochrome_P450_fung"/>
</dbReference>
<keyword evidence="6" id="KW-0812">Transmembrane</keyword>
<evidence type="ECO:0000256" key="2">
    <source>
        <dbReference type="ARBA" id="ARBA00023002"/>
    </source>
</evidence>
<dbReference type="PANTHER" id="PTHR46300">
    <property type="entry name" value="P450, PUTATIVE (EUROFUNG)-RELATED-RELATED"/>
    <property type="match status" value="1"/>
</dbReference>
<dbReference type="InterPro" id="IPR036396">
    <property type="entry name" value="Cyt_P450_sf"/>
</dbReference>
<protein>
    <submittedName>
        <fullName evidence="7">CYP5206 protein</fullName>
    </submittedName>
</protein>
<dbReference type="InterPro" id="IPR002401">
    <property type="entry name" value="Cyt_P450_E_grp-I"/>
</dbReference>
<evidence type="ECO:0000256" key="5">
    <source>
        <dbReference type="RuleBase" id="RU000461"/>
    </source>
</evidence>
<dbReference type="PRINTS" id="PR00385">
    <property type="entry name" value="P450"/>
</dbReference>
<comment type="cofactor">
    <cofactor evidence="4">
        <name>heme</name>
        <dbReference type="ChEBI" id="CHEBI:30413"/>
    </cofactor>
</comment>
<sequence>MPDFSLSSLRNENINLAVVAAAATAAVAATLTATAFYSFSETKDPNLKNLKEIPEPKEKYPFIGHLISLGNRPGKQVTKWHNELGPIFKLRMGAQTWIMVSDPYLAHELFFTRGSLASSRPAHGYLRDIYSAGGCGLTFTVTSKKWHRSRSAAMALLAPKSVDPLGQDMIEEADKLTKSLLEDTAKHGSVSPSDGLYLVSYNVIMTVCFGLRTESSDDPDFRSMVHYIHQHEIYGGVSGDVGSFLPILSLAAYISGTKKKQIDFVKKNRDEVFSKLMEKGINGDKDCFVKSLHEDKAKYGLEHQDILVLLSDIIVAGTDTTALTTTWLLAIIANRPDIQRKIQAEIDDFVAKNGRLPMYSDRESFPYLAATQKEGLRLRPITEFGVPHEASEDIDLRGYHVPKNSILIGSMDAMHTNPLRYARPEEFIPERFLSYPESMATLASGSIKKRDQYNFGWGRRLCPGIYMASSYVAETEMFYNMTRIFHRCNMEPPLDVDGKPIIVDIDAFIDHGITSSPVPYKMRFVPRSEALF</sequence>
<dbReference type="PRINTS" id="PR00463">
    <property type="entry name" value="EP450I"/>
</dbReference>
<dbReference type="InterPro" id="IPR017972">
    <property type="entry name" value="Cyt_P450_CS"/>
</dbReference>
<dbReference type="AlphaFoldDB" id="A0A163AIB0"/>
<dbReference type="Proteomes" id="UP000077315">
    <property type="component" value="Unassembled WGS sequence"/>
</dbReference>
<dbReference type="RefSeq" id="XP_018291711.1">
    <property type="nucleotide sequence ID" value="XM_018438450.1"/>
</dbReference>
<dbReference type="GeneID" id="28999356"/>
<dbReference type="GO" id="GO:0005506">
    <property type="term" value="F:iron ion binding"/>
    <property type="evidence" value="ECO:0007669"/>
    <property type="project" value="InterPro"/>
</dbReference>
<evidence type="ECO:0000256" key="1">
    <source>
        <dbReference type="ARBA" id="ARBA00022723"/>
    </source>
</evidence>
<keyword evidence="6" id="KW-0472">Membrane</keyword>
<reference evidence="8" key="1">
    <citation type="submission" date="2015-06" db="EMBL/GenBank/DDBJ databases">
        <title>Expansion of signal transduction pathways in fungi by whole-genome duplication.</title>
        <authorList>
            <consortium name="DOE Joint Genome Institute"/>
            <person name="Corrochano L.M."/>
            <person name="Kuo A."/>
            <person name="Marcet-Houben M."/>
            <person name="Polaino S."/>
            <person name="Salamov A."/>
            <person name="Villalobos J.M."/>
            <person name="Alvarez M.I."/>
            <person name="Avalos J."/>
            <person name="Benito E.P."/>
            <person name="Benoit I."/>
            <person name="Burger G."/>
            <person name="Camino L.P."/>
            <person name="Canovas D."/>
            <person name="Cerda-Olmedo E."/>
            <person name="Cheng J.-F."/>
            <person name="Dominguez A."/>
            <person name="Elias M."/>
            <person name="Eslava A.P."/>
            <person name="Glaser F."/>
            <person name="Grimwood J."/>
            <person name="Gutierrez G."/>
            <person name="Heitman J."/>
            <person name="Henrissat B."/>
            <person name="Iturriaga E.A."/>
            <person name="Lang B.F."/>
            <person name="Lavin J.L."/>
            <person name="Lee S."/>
            <person name="Li W."/>
            <person name="Lindquist E."/>
            <person name="Lopez-Garcia S."/>
            <person name="Luque E.M."/>
            <person name="Marcos A.T."/>
            <person name="Martin J."/>
            <person name="McCluskey K."/>
            <person name="Medina H.R."/>
            <person name="Miralles-Duran A."/>
            <person name="Miyazaki A."/>
            <person name="Munoz-Torres E."/>
            <person name="Oguiza J.A."/>
            <person name="Ohm R."/>
            <person name="Olmedo M."/>
            <person name="Orejas M."/>
            <person name="Ortiz-Castellanos L."/>
            <person name="Pisabarro A.G."/>
            <person name="Rodriguez-Romero J."/>
            <person name="Ruiz-Herrera J."/>
            <person name="Ruiz-Vazquez R."/>
            <person name="Sanz C."/>
            <person name="Schackwitz W."/>
            <person name="Schmutz J."/>
            <person name="Shahriari M."/>
            <person name="Shelest E."/>
            <person name="Silva-Franco F."/>
            <person name="Soanes D."/>
            <person name="Syed K."/>
            <person name="Tagua V.G."/>
            <person name="Talbot N.J."/>
            <person name="Thon M."/>
            <person name="De vries R.P."/>
            <person name="Wiebenga A."/>
            <person name="Yadav J.S."/>
            <person name="Braun E.L."/>
            <person name="Baker S."/>
            <person name="Garre V."/>
            <person name="Horwitz B."/>
            <person name="Torres-Martinez S."/>
            <person name="Idnurm A."/>
            <person name="Herrera-Estrella A."/>
            <person name="Gabaldon T."/>
            <person name="Grigoriev I.V."/>
        </authorList>
    </citation>
    <scope>NUCLEOTIDE SEQUENCE [LARGE SCALE GENOMIC DNA]</scope>
    <source>
        <strain evidence="8">NRRL 1555(-)</strain>
    </source>
</reference>
<keyword evidence="3 4" id="KW-0408">Iron</keyword>
<accession>A0A163AIB0</accession>
<dbReference type="EMBL" id="KV440980">
    <property type="protein sequence ID" value="OAD73671.1"/>
    <property type="molecule type" value="Genomic_DNA"/>
</dbReference>
<dbReference type="GO" id="GO:0004497">
    <property type="term" value="F:monooxygenase activity"/>
    <property type="evidence" value="ECO:0007669"/>
    <property type="project" value="UniProtKB-KW"/>
</dbReference>
<evidence type="ECO:0000256" key="4">
    <source>
        <dbReference type="PIRSR" id="PIRSR602401-1"/>
    </source>
</evidence>
<dbReference type="InterPro" id="IPR001128">
    <property type="entry name" value="Cyt_P450"/>
</dbReference>
<dbReference type="GO" id="GO:0020037">
    <property type="term" value="F:heme binding"/>
    <property type="evidence" value="ECO:0007669"/>
    <property type="project" value="InterPro"/>
</dbReference>